<comment type="catalytic activity">
    <reaction evidence="4">
        <text>a 2-deoxystreptamine antibiotic + acetyl-CoA = an N(3)-acetyl-2-deoxystreptamine antibiotic + CoA + H(+)</text>
        <dbReference type="Rhea" id="RHEA:12665"/>
        <dbReference type="ChEBI" id="CHEBI:15378"/>
        <dbReference type="ChEBI" id="CHEBI:57287"/>
        <dbReference type="ChEBI" id="CHEBI:57288"/>
        <dbReference type="ChEBI" id="CHEBI:57921"/>
        <dbReference type="ChEBI" id="CHEBI:77452"/>
        <dbReference type="EC" id="2.3.1.81"/>
    </reaction>
</comment>
<proteinExistence type="inferred from homology"/>
<dbReference type="EMBL" id="FNFK01000041">
    <property type="protein sequence ID" value="SDK59366.1"/>
    <property type="molecule type" value="Genomic_DNA"/>
</dbReference>
<accession>A0A1G9D5Z8</accession>
<dbReference type="GO" id="GO:0046353">
    <property type="term" value="F:aminoglycoside 3-N-acetyltransferase activity"/>
    <property type="evidence" value="ECO:0007669"/>
    <property type="project" value="UniProtKB-EC"/>
</dbReference>
<name>A0A1G9D5Z8_9LACT</name>
<dbReference type="AlphaFoldDB" id="A0A1G9D5Z8"/>
<reference evidence="6" key="1">
    <citation type="submission" date="2016-10" db="EMBL/GenBank/DDBJ databases">
        <authorList>
            <person name="Varghese N."/>
            <person name="Submissions S."/>
        </authorList>
    </citation>
    <scope>NUCLEOTIDE SEQUENCE [LARGE SCALE GENOMIC DNA]</scope>
    <source>
        <strain evidence="6">DSM 19181</strain>
    </source>
</reference>
<dbReference type="RefSeq" id="WP_091267978.1">
    <property type="nucleotide sequence ID" value="NZ_FNFK01000041.1"/>
</dbReference>
<keyword evidence="6" id="KW-1185">Reference proteome</keyword>
<evidence type="ECO:0000256" key="4">
    <source>
        <dbReference type="RuleBase" id="RU365031"/>
    </source>
</evidence>
<comment type="similarity">
    <text evidence="1 4">Belongs to the antibiotic N-acetyltransferase family.</text>
</comment>
<dbReference type="GO" id="GO:0046677">
    <property type="term" value="P:response to antibiotic"/>
    <property type="evidence" value="ECO:0007669"/>
    <property type="project" value="UniProtKB-KW"/>
</dbReference>
<gene>
    <name evidence="5" type="ORF">SAMN04488098_104115</name>
</gene>
<evidence type="ECO:0000256" key="2">
    <source>
        <dbReference type="ARBA" id="ARBA00022679"/>
    </source>
</evidence>
<dbReference type="InterPro" id="IPR003679">
    <property type="entry name" value="Amioglycoside_AcTrfase"/>
</dbReference>
<evidence type="ECO:0000313" key="5">
    <source>
        <dbReference type="EMBL" id="SDK59366.1"/>
    </source>
</evidence>
<keyword evidence="4" id="KW-0046">Antibiotic resistance</keyword>
<dbReference type="SUPFAM" id="SSF110710">
    <property type="entry name" value="TTHA0583/YokD-like"/>
    <property type="match status" value="1"/>
</dbReference>
<protein>
    <recommendedName>
        <fullName evidence="4">Aminoglycoside N(3)-acetyltransferase</fullName>
        <ecNumber evidence="4">2.3.1.-</ecNumber>
    </recommendedName>
</protein>
<keyword evidence="2 4" id="KW-0808">Transferase</keyword>
<dbReference type="InterPro" id="IPR028345">
    <property type="entry name" value="Antibiotic_NAT-like"/>
</dbReference>
<dbReference type="PANTHER" id="PTHR11104">
    <property type="entry name" value="AMINOGLYCOSIDE N3-ACETYLTRANSFERASE"/>
    <property type="match status" value="1"/>
</dbReference>
<sequence>MGEELIKNTARPNTVQSLAEDIIKLGLKKDAVVLVHTSLSKVGWVNGGAQAFVDALMTVIDEREGTVVMPSQTGDWSEPSKWQYPPVPESWWDTIRETMPAFDPEKTPCPYMGVVANLFRTYPNVKRSSHPAVSFTAWGKKADQLTSGHSLNFGLGEGSPIKTLYDENALILAVGTEYATSTAMHLGEYRAPNPTLKTEGTALLENGIRVWRTYDDIELDEDQFSAIGNELEKNGHVTIGKIGNAEARLYRVRDAVDQSTRHFTALRK</sequence>
<organism evidence="5 6">
    <name type="scientific">Alkalibacterium thalassium</name>
    <dbReference type="NCBI Taxonomy" id="426701"/>
    <lineage>
        <taxon>Bacteria</taxon>
        <taxon>Bacillati</taxon>
        <taxon>Bacillota</taxon>
        <taxon>Bacilli</taxon>
        <taxon>Lactobacillales</taxon>
        <taxon>Carnobacteriaceae</taxon>
        <taxon>Alkalibacterium</taxon>
    </lineage>
</organism>
<keyword evidence="3 4" id="KW-0012">Acyltransferase</keyword>
<evidence type="ECO:0000256" key="1">
    <source>
        <dbReference type="ARBA" id="ARBA00006383"/>
    </source>
</evidence>
<dbReference type="PANTHER" id="PTHR11104:SF0">
    <property type="entry name" value="SPBETA PROPHAGE-DERIVED AMINOGLYCOSIDE N(3')-ACETYLTRANSFERASE-LIKE PROTEIN YOKD"/>
    <property type="match status" value="1"/>
</dbReference>
<evidence type="ECO:0000256" key="3">
    <source>
        <dbReference type="ARBA" id="ARBA00023315"/>
    </source>
</evidence>
<dbReference type="Proteomes" id="UP000199433">
    <property type="component" value="Unassembled WGS sequence"/>
</dbReference>
<dbReference type="EC" id="2.3.1.-" evidence="4"/>
<dbReference type="Pfam" id="PF02522">
    <property type="entry name" value="Antibiotic_NAT"/>
    <property type="match status" value="1"/>
</dbReference>
<dbReference type="OrthoDB" id="7330654at2"/>
<evidence type="ECO:0000313" key="6">
    <source>
        <dbReference type="Proteomes" id="UP000199433"/>
    </source>
</evidence>